<feature type="transmembrane region" description="Helical" evidence="1">
    <location>
        <begin position="487"/>
        <end position="508"/>
    </location>
</feature>
<dbReference type="Gene3D" id="3.40.50.300">
    <property type="entry name" value="P-loop containing nucleotide triphosphate hydrolases"/>
    <property type="match status" value="1"/>
</dbReference>
<dbReference type="EMBL" id="SLWS01000008">
    <property type="protein sequence ID" value="TCO54883.1"/>
    <property type="molecule type" value="Genomic_DNA"/>
</dbReference>
<name>A0A4R2J733_9PSEU</name>
<evidence type="ECO:0000259" key="2">
    <source>
        <dbReference type="PROSITE" id="PS50837"/>
    </source>
</evidence>
<feature type="transmembrane region" description="Helical" evidence="1">
    <location>
        <begin position="557"/>
        <end position="580"/>
    </location>
</feature>
<proteinExistence type="predicted"/>
<comment type="caution">
    <text evidence="3">The sequence shown here is derived from an EMBL/GenBank/DDBJ whole genome shotgun (WGS) entry which is preliminary data.</text>
</comment>
<accession>A0A4R2J733</accession>
<gene>
    <name evidence="3" type="ORF">EV192_108171</name>
</gene>
<dbReference type="Proteomes" id="UP000295680">
    <property type="component" value="Unassembled WGS sequence"/>
</dbReference>
<keyword evidence="4" id="KW-1185">Reference proteome</keyword>
<evidence type="ECO:0000313" key="4">
    <source>
        <dbReference type="Proteomes" id="UP000295680"/>
    </source>
</evidence>
<evidence type="ECO:0000313" key="3">
    <source>
        <dbReference type="EMBL" id="TCO54883.1"/>
    </source>
</evidence>
<dbReference type="AlphaFoldDB" id="A0A4R2J733"/>
<keyword evidence="1" id="KW-0812">Transmembrane</keyword>
<feature type="transmembrane region" description="Helical" evidence="1">
    <location>
        <begin position="600"/>
        <end position="623"/>
    </location>
</feature>
<reference evidence="3 4" key="1">
    <citation type="submission" date="2019-03" db="EMBL/GenBank/DDBJ databases">
        <title>Genomic Encyclopedia of Type Strains, Phase IV (KMG-IV): sequencing the most valuable type-strain genomes for metagenomic binning, comparative biology and taxonomic classification.</title>
        <authorList>
            <person name="Goeker M."/>
        </authorList>
    </citation>
    <scope>NUCLEOTIDE SEQUENCE [LARGE SCALE GENOMIC DNA]</scope>
    <source>
        <strain evidence="3 4">DSM 45934</strain>
    </source>
</reference>
<dbReference type="SUPFAM" id="SSF52540">
    <property type="entry name" value="P-loop containing nucleoside triphosphate hydrolases"/>
    <property type="match status" value="1"/>
</dbReference>
<feature type="transmembrane region" description="Helical" evidence="1">
    <location>
        <begin position="397"/>
        <end position="420"/>
    </location>
</feature>
<sequence>MSCLARINRVADEARANRIEGTFQSPVVQAGTVHGGIHIRTGPEDELDDLATAVYRQWAVEERIRRVHDPFPIPIRWTADAELSASWASIHGTPDPPEPVDLGGQTGQVDEIVDVFARVPSGRLVVLGDAGAGKSILTLRFALTLLRRRTRGRPVPMIFPVGSWDPAAVSFRRWATAQLVTNHPRLAGSAARLVDSGRILFVLDGFDEIAERLRAQAVRMINADLDHSHQLLLTSRASEYAEAIHQAGTLGRAAVIRLSDLTLDDLAKYLPNTITRPDRQTKWHPVLDRLREADDPVATVLRTPLMVALARTIYSDTDADPMDLFVQRETDLEDRLLAGFIPALYSDAPQDVRLEGARRWRREDALRWLRFLAEAMTRRETLDFEWWRMASMVRRSAVGVLSGLVVALILAVFSLSAWLFVRNLGDFDGTWLLVSIGLGLSLAATAGMAVANALLNRQTPRRTKIKLKGRSREIAGRVRIAFSSKAGAIWMTGWSFAGTIIGMFSGVVGASVGAAVGFAAALGLWFVGALTAALNSPIQVTEALSPGSLLSHDRRTAISEGILVGFGGTAPLWLAVWAGIEPAYGVSFMVAVHHMPWLPLLISGPLGLVGWIQIGTLWGPWLLARTWLAVTGRLPWRLMRFLGDAHRLGVLRQSGGAYQFRHQRLQAYLARSGSQAGP</sequence>
<evidence type="ECO:0000256" key="1">
    <source>
        <dbReference type="SAM" id="Phobius"/>
    </source>
</evidence>
<dbReference type="InterPro" id="IPR027417">
    <property type="entry name" value="P-loop_NTPase"/>
</dbReference>
<feature type="domain" description="NACHT" evidence="2">
    <location>
        <begin position="122"/>
        <end position="236"/>
    </location>
</feature>
<dbReference type="Pfam" id="PF05729">
    <property type="entry name" value="NACHT"/>
    <property type="match status" value="1"/>
</dbReference>
<feature type="transmembrane region" description="Helical" evidence="1">
    <location>
        <begin position="514"/>
        <end position="536"/>
    </location>
</feature>
<dbReference type="InterPro" id="IPR007111">
    <property type="entry name" value="NACHT_NTPase"/>
</dbReference>
<keyword evidence="1" id="KW-0472">Membrane</keyword>
<organism evidence="3 4">
    <name type="scientific">Actinocrispum wychmicini</name>
    <dbReference type="NCBI Taxonomy" id="1213861"/>
    <lineage>
        <taxon>Bacteria</taxon>
        <taxon>Bacillati</taxon>
        <taxon>Actinomycetota</taxon>
        <taxon>Actinomycetes</taxon>
        <taxon>Pseudonocardiales</taxon>
        <taxon>Pseudonocardiaceae</taxon>
        <taxon>Actinocrispum</taxon>
    </lineage>
</organism>
<dbReference type="PROSITE" id="PS50837">
    <property type="entry name" value="NACHT"/>
    <property type="match status" value="1"/>
</dbReference>
<keyword evidence="1" id="KW-1133">Transmembrane helix</keyword>
<protein>
    <submittedName>
        <fullName evidence="3">NACHT domain-containing protein</fullName>
    </submittedName>
</protein>
<feature type="transmembrane region" description="Helical" evidence="1">
    <location>
        <begin position="432"/>
        <end position="455"/>
    </location>
</feature>